<accession>A0A8H7CKI1</accession>
<evidence type="ECO:0000256" key="2">
    <source>
        <dbReference type="SAM" id="Phobius"/>
    </source>
</evidence>
<feature type="region of interest" description="Disordered" evidence="1">
    <location>
        <begin position="100"/>
        <end position="133"/>
    </location>
</feature>
<dbReference type="EMBL" id="JACAZH010000028">
    <property type="protein sequence ID" value="KAF7341079.1"/>
    <property type="molecule type" value="Genomic_DNA"/>
</dbReference>
<keyword evidence="4" id="KW-1185">Reference proteome</keyword>
<name>A0A8H7CKI1_9AGAR</name>
<protein>
    <submittedName>
        <fullName evidence="3">Uncharacterized protein</fullName>
    </submittedName>
</protein>
<dbReference type="Proteomes" id="UP000623467">
    <property type="component" value="Unassembled WGS sequence"/>
</dbReference>
<comment type="caution">
    <text evidence="3">The sequence shown here is derived from an EMBL/GenBank/DDBJ whole genome shotgun (WGS) entry which is preliminary data.</text>
</comment>
<evidence type="ECO:0000313" key="3">
    <source>
        <dbReference type="EMBL" id="KAF7341079.1"/>
    </source>
</evidence>
<sequence length="133" mass="14401">MYAPPSPSTSPPTRRVNGVLHAPFTLLADASPPFLLAVVAPGATGLCSRSPSIDSLCSLNEFPRSSRRCFSRRRCARRRRLSFWNALLFPTALGIPMLPSAPLDSRPPPPFPTQRHAPCATRPFDAGIHGPTT</sequence>
<gene>
    <name evidence="3" type="ORF">MSAN_02094000</name>
</gene>
<proteinExistence type="predicted"/>
<keyword evidence="2" id="KW-0812">Transmembrane</keyword>
<evidence type="ECO:0000256" key="1">
    <source>
        <dbReference type="SAM" id="MobiDB-lite"/>
    </source>
</evidence>
<reference evidence="3" key="1">
    <citation type="submission" date="2020-05" db="EMBL/GenBank/DDBJ databases">
        <title>Mycena genomes resolve the evolution of fungal bioluminescence.</title>
        <authorList>
            <person name="Tsai I.J."/>
        </authorList>
    </citation>
    <scope>NUCLEOTIDE SEQUENCE</scope>
    <source>
        <strain evidence="3">160909Yilan</strain>
    </source>
</reference>
<dbReference type="AlphaFoldDB" id="A0A8H7CKI1"/>
<evidence type="ECO:0000313" key="4">
    <source>
        <dbReference type="Proteomes" id="UP000623467"/>
    </source>
</evidence>
<keyword evidence="2" id="KW-0472">Membrane</keyword>
<keyword evidence="2" id="KW-1133">Transmembrane helix</keyword>
<feature type="transmembrane region" description="Helical" evidence="2">
    <location>
        <begin position="81"/>
        <end position="101"/>
    </location>
</feature>
<organism evidence="3 4">
    <name type="scientific">Mycena sanguinolenta</name>
    <dbReference type="NCBI Taxonomy" id="230812"/>
    <lineage>
        <taxon>Eukaryota</taxon>
        <taxon>Fungi</taxon>
        <taxon>Dikarya</taxon>
        <taxon>Basidiomycota</taxon>
        <taxon>Agaricomycotina</taxon>
        <taxon>Agaricomycetes</taxon>
        <taxon>Agaricomycetidae</taxon>
        <taxon>Agaricales</taxon>
        <taxon>Marasmiineae</taxon>
        <taxon>Mycenaceae</taxon>
        <taxon>Mycena</taxon>
    </lineage>
</organism>